<dbReference type="SUPFAM" id="SSF52172">
    <property type="entry name" value="CheY-like"/>
    <property type="match status" value="1"/>
</dbReference>
<keyword evidence="6" id="KW-0418">Kinase</keyword>
<dbReference type="SMART" id="SM00091">
    <property type="entry name" value="PAS"/>
    <property type="match status" value="3"/>
</dbReference>
<comment type="subcellular location">
    <subcellularLocation>
        <location evidence="2">Cell inner membrane</location>
        <topology evidence="2">Multi-pass membrane protein</topology>
    </subcellularLocation>
</comment>
<dbReference type="GO" id="GO:0000155">
    <property type="term" value="F:phosphorelay sensor kinase activity"/>
    <property type="evidence" value="ECO:0007669"/>
    <property type="project" value="InterPro"/>
</dbReference>
<evidence type="ECO:0000259" key="12">
    <source>
        <dbReference type="PROSITE" id="PS50110"/>
    </source>
</evidence>
<dbReference type="PANTHER" id="PTHR43547:SF2">
    <property type="entry name" value="HYBRID SIGNAL TRANSDUCTION HISTIDINE KINASE C"/>
    <property type="match status" value="1"/>
</dbReference>
<dbReference type="EC" id="2.7.13.3" evidence="3"/>
<accession>A0A848HLV5</accession>
<dbReference type="InterPro" id="IPR003594">
    <property type="entry name" value="HATPase_dom"/>
</dbReference>
<dbReference type="Pfam" id="PF00512">
    <property type="entry name" value="HisKA"/>
    <property type="match status" value="1"/>
</dbReference>
<sequence length="964" mass="106262">MESDSALRTAPEPDYRALFAAIPAPLMVLAPDFTIAAVNDAFVKASLTERAAIIGRGVFEVFPDNPGDPQPTGSAMLRASLERVLRTRERDTMAVQKYDVRAGASFEERHWSVINIPVLDADGTLTHILHRAEDVTQFRNWLAREESMESRLDRQSREIEQANHRLREANEELDVRVVARTEELRKEREYFQSLLMAVPVPISVMLGPEHRFVLENDAHRAMSQHRDIIGKPYREAFPDAAPTLLPVLDRIYATGEPYVADRQLVRFAMNTGGTAEDGIFSISWYPLFGVNGEVEGIITSTVNLTEQVRAEAEMHDRDARFRSLFASIDEGFGIIEMLYDDAGKPADYRFREANDAFFTHTGMPEEVIGKTALDIYPGLERHWIETYGRVADTGEPVRFENEARAMGRWFDVYAFRIGNPARREVALLFKDIAERKRNEAELRESERRALDSALAAQAERSRIDALLQAAPAGIVVTDASGVIRQSNAAHRRLWGERCDGEQAAMRSGWWADGSARHGLPLAPEDWVTARVLRGEEAPRATIEIETCDTPPVRRIVLITGAPIRDEAGAVSGAVVTQMDITDRVRAEEALRQDDRRKDEFLAMLAHELRNPLSPIGAAADLLAMGRLDAARVKQTSAVISRQVKHMTGLVDDLLDVSRVTRGLITLEREKLDARRIVAEAVEQVRPLIDARRHQLTVHTPPEPAYVLGDQKRLTQVMTNLLNNAAKYTPLDGSIVVAVELDGGVVRMRVTDNGIGMTPDVLARAFELFSQAERTSDRSQGGLGIGLALVKSLVELHGGTVSAHSDAIGEGSTFTLCLPRIAAQAAVKPETSGIAPAAPGKALKVMVVDDNADAAEMLAMYVEALGHEVSVEYSSIRALALAQSVRPDVCLLDIGLPDMDGYELARRLRADPASAGAMLVAVTGYGQEQDRNRTRAAGFDQHFVKPVDTAALAELLRMAAEKSAQ</sequence>
<dbReference type="InterPro" id="IPR000700">
    <property type="entry name" value="PAS-assoc_C"/>
</dbReference>
<protein>
    <recommendedName>
        <fullName evidence="3">histidine kinase</fullName>
        <ecNumber evidence="3">2.7.13.3</ecNumber>
    </recommendedName>
</protein>
<dbReference type="Gene3D" id="3.30.450.20">
    <property type="entry name" value="PAS domain"/>
    <property type="match status" value="4"/>
</dbReference>
<feature type="domain" description="Histidine kinase" evidence="11">
    <location>
        <begin position="603"/>
        <end position="821"/>
    </location>
</feature>
<dbReference type="Gene3D" id="3.40.50.2300">
    <property type="match status" value="1"/>
</dbReference>
<dbReference type="SMART" id="SM00388">
    <property type="entry name" value="HisKA"/>
    <property type="match status" value="1"/>
</dbReference>
<reference evidence="14 15" key="1">
    <citation type="submission" date="2020-04" db="EMBL/GenBank/DDBJ databases">
        <title>Massilia sp. RP-1-19 isolated from soil.</title>
        <authorList>
            <person name="Dahal R.H."/>
        </authorList>
    </citation>
    <scope>NUCLEOTIDE SEQUENCE [LARGE SCALE GENOMIC DNA]</scope>
    <source>
        <strain evidence="14 15">RP-1-19</strain>
    </source>
</reference>
<dbReference type="PANTHER" id="PTHR43547">
    <property type="entry name" value="TWO-COMPONENT HISTIDINE KINASE"/>
    <property type="match status" value="1"/>
</dbReference>
<dbReference type="Gene3D" id="1.10.287.130">
    <property type="match status" value="1"/>
</dbReference>
<dbReference type="Gene3D" id="3.30.565.10">
    <property type="entry name" value="Histidine kinase-like ATPase, C-terminal domain"/>
    <property type="match status" value="1"/>
</dbReference>
<dbReference type="SUPFAM" id="SSF55785">
    <property type="entry name" value="PYP-like sensor domain (PAS domain)"/>
    <property type="match status" value="4"/>
</dbReference>
<dbReference type="EMBL" id="JABBGG010000011">
    <property type="protein sequence ID" value="NML62886.1"/>
    <property type="molecule type" value="Genomic_DNA"/>
</dbReference>
<evidence type="ECO:0000256" key="4">
    <source>
        <dbReference type="ARBA" id="ARBA00022553"/>
    </source>
</evidence>
<dbReference type="PRINTS" id="PR00344">
    <property type="entry name" value="BCTRLSENSOR"/>
</dbReference>
<dbReference type="Proteomes" id="UP000583752">
    <property type="component" value="Unassembled WGS sequence"/>
</dbReference>
<dbReference type="FunFam" id="1.10.287.130:FF:000001">
    <property type="entry name" value="Two-component sensor histidine kinase"/>
    <property type="match status" value="1"/>
</dbReference>
<evidence type="ECO:0000313" key="15">
    <source>
        <dbReference type="Proteomes" id="UP000583752"/>
    </source>
</evidence>
<evidence type="ECO:0000256" key="9">
    <source>
        <dbReference type="PROSITE-ProRule" id="PRU00169"/>
    </source>
</evidence>
<organism evidence="14 15">
    <name type="scientific">Massilia polaris</name>
    <dbReference type="NCBI Taxonomy" id="2728846"/>
    <lineage>
        <taxon>Bacteria</taxon>
        <taxon>Pseudomonadati</taxon>
        <taxon>Pseudomonadota</taxon>
        <taxon>Betaproteobacteria</taxon>
        <taxon>Burkholderiales</taxon>
        <taxon>Oxalobacteraceae</taxon>
        <taxon>Telluria group</taxon>
        <taxon>Massilia</taxon>
    </lineage>
</organism>
<dbReference type="Pfam" id="PF00072">
    <property type="entry name" value="Response_reg"/>
    <property type="match status" value="1"/>
</dbReference>
<keyword evidence="8" id="KW-0472">Membrane</keyword>
<dbReference type="PROSITE" id="PS50110">
    <property type="entry name" value="RESPONSE_REGULATORY"/>
    <property type="match status" value="1"/>
</dbReference>
<keyword evidence="15" id="KW-1185">Reference proteome</keyword>
<evidence type="ECO:0000256" key="6">
    <source>
        <dbReference type="ARBA" id="ARBA00022777"/>
    </source>
</evidence>
<dbReference type="Pfam" id="PF08448">
    <property type="entry name" value="PAS_4"/>
    <property type="match status" value="3"/>
</dbReference>
<evidence type="ECO:0000256" key="2">
    <source>
        <dbReference type="ARBA" id="ARBA00004429"/>
    </source>
</evidence>
<dbReference type="RefSeq" id="WP_169468329.1">
    <property type="nucleotide sequence ID" value="NZ_JABBGG010000011.1"/>
</dbReference>
<keyword evidence="5" id="KW-0808">Transferase</keyword>
<dbReference type="PROSITE" id="PS50109">
    <property type="entry name" value="HIS_KIN"/>
    <property type="match status" value="1"/>
</dbReference>
<name>A0A848HLV5_9BURK</name>
<dbReference type="CDD" id="cd00130">
    <property type="entry name" value="PAS"/>
    <property type="match status" value="1"/>
</dbReference>
<feature type="domain" description="PAC" evidence="13">
    <location>
        <begin position="540"/>
        <end position="592"/>
    </location>
</feature>
<dbReference type="InterPro" id="IPR005467">
    <property type="entry name" value="His_kinase_dom"/>
</dbReference>
<dbReference type="AlphaFoldDB" id="A0A848HLV5"/>
<dbReference type="CDD" id="cd17580">
    <property type="entry name" value="REC_2_DhkD-like"/>
    <property type="match status" value="1"/>
</dbReference>
<gene>
    <name evidence="14" type="ORF">HHL21_17740</name>
</gene>
<evidence type="ECO:0000313" key="14">
    <source>
        <dbReference type="EMBL" id="NML62886.1"/>
    </source>
</evidence>
<evidence type="ECO:0000256" key="10">
    <source>
        <dbReference type="SAM" id="Coils"/>
    </source>
</evidence>
<evidence type="ECO:0000256" key="7">
    <source>
        <dbReference type="ARBA" id="ARBA00023012"/>
    </source>
</evidence>
<dbReference type="PROSITE" id="PS50113">
    <property type="entry name" value="PAC"/>
    <property type="match status" value="1"/>
</dbReference>
<evidence type="ECO:0000259" key="11">
    <source>
        <dbReference type="PROSITE" id="PS50109"/>
    </source>
</evidence>
<dbReference type="SMART" id="SM00448">
    <property type="entry name" value="REC"/>
    <property type="match status" value="1"/>
</dbReference>
<feature type="modified residue" description="4-aspartylphosphate" evidence="9">
    <location>
        <position position="892"/>
    </location>
</feature>
<keyword evidence="10" id="KW-0175">Coiled coil</keyword>
<evidence type="ECO:0000259" key="13">
    <source>
        <dbReference type="PROSITE" id="PS50113"/>
    </source>
</evidence>
<keyword evidence="4 9" id="KW-0597">Phosphoprotein</keyword>
<dbReference type="FunFam" id="3.30.565.10:FF:000006">
    <property type="entry name" value="Sensor histidine kinase WalK"/>
    <property type="match status" value="1"/>
</dbReference>
<dbReference type="InterPro" id="IPR001789">
    <property type="entry name" value="Sig_transdc_resp-reg_receiver"/>
</dbReference>
<dbReference type="InterPro" id="IPR000014">
    <property type="entry name" value="PAS"/>
</dbReference>
<dbReference type="SUPFAM" id="SSF47384">
    <property type="entry name" value="Homodimeric domain of signal transducing histidine kinase"/>
    <property type="match status" value="1"/>
</dbReference>
<feature type="domain" description="Response regulatory" evidence="12">
    <location>
        <begin position="843"/>
        <end position="959"/>
    </location>
</feature>
<dbReference type="Pfam" id="PF02518">
    <property type="entry name" value="HATPase_c"/>
    <property type="match status" value="1"/>
</dbReference>
<dbReference type="SMART" id="SM00387">
    <property type="entry name" value="HATPase_c"/>
    <property type="match status" value="1"/>
</dbReference>
<proteinExistence type="predicted"/>
<evidence type="ECO:0000256" key="3">
    <source>
        <dbReference type="ARBA" id="ARBA00012438"/>
    </source>
</evidence>
<dbReference type="GO" id="GO:0005886">
    <property type="term" value="C:plasma membrane"/>
    <property type="evidence" value="ECO:0007669"/>
    <property type="project" value="UniProtKB-SubCell"/>
</dbReference>
<dbReference type="InterPro" id="IPR036890">
    <property type="entry name" value="HATPase_C_sf"/>
</dbReference>
<dbReference type="SUPFAM" id="SSF55874">
    <property type="entry name" value="ATPase domain of HSP90 chaperone/DNA topoisomerase II/histidine kinase"/>
    <property type="match status" value="1"/>
</dbReference>
<evidence type="ECO:0000256" key="1">
    <source>
        <dbReference type="ARBA" id="ARBA00000085"/>
    </source>
</evidence>
<dbReference type="InterPro" id="IPR036097">
    <property type="entry name" value="HisK_dim/P_sf"/>
</dbReference>
<dbReference type="InterPro" id="IPR013656">
    <property type="entry name" value="PAS_4"/>
</dbReference>
<evidence type="ECO:0000256" key="5">
    <source>
        <dbReference type="ARBA" id="ARBA00022679"/>
    </source>
</evidence>
<dbReference type="InterPro" id="IPR003661">
    <property type="entry name" value="HisK_dim/P_dom"/>
</dbReference>
<dbReference type="InterPro" id="IPR035965">
    <property type="entry name" value="PAS-like_dom_sf"/>
</dbReference>
<keyword evidence="7" id="KW-0902">Two-component regulatory system</keyword>
<dbReference type="CDD" id="cd00082">
    <property type="entry name" value="HisKA"/>
    <property type="match status" value="1"/>
</dbReference>
<dbReference type="InterPro" id="IPR004358">
    <property type="entry name" value="Sig_transdc_His_kin-like_C"/>
</dbReference>
<comment type="caution">
    <text evidence="14">The sequence shown here is derived from an EMBL/GenBank/DDBJ whole genome shotgun (WGS) entry which is preliminary data.</text>
</comment>
<dbReference type="InterPro" id="IPR011006">
    <property type="entry name" value="CheY-like_superfamily"/>
</dbReference>
<feature type="coiled-coil region" evidence="10">
    <location>
        <begin position="145"/>
        <end position="176"/>
    </location>
</feature>
<evidence type="ECO:0000256" key="8">
    <source>
        <dbReference type="ARBA" id="ARBA00023136"/>
    </source>
</evidence>
<comment type="catalytic activity">
    <reaction evidence="1">
        <text>ATP + protein L-histidine = ADP + protein N-phospho-L-histidine.</text>
        <dbReference type="EC" id="2.7.13.3"/>
    </reaction>
</comment>